<keyword evidence="4" id="KW-1185">Reference proteome</keyword>
<gene>
    <name evidence="3" type="ORF">P4826_12935</name>
</gene>
<sequence>MKSPQDLAQQLAHQWQRADWRERQLLPGPGAWPVRLAIGAPSAAQFAQGGADLRAHLQAWRAIQAEGPGQVQWQDRRYQSAAAPLAVPTHWLLGRPSEAIAAMARHAGGAGRAAQADYQALQAVLGAVDGQFHPLLLRRLALWRAGPVDEVITAARMALQLAPGCAQGRPLRALAVAGNDSKFFERHAALLTALLDLRFDGAAGRAGLAAFLDASADDEHWLLVAPLAPGLLPFARQRVPASELQATPLPAAHILLVENERCLHLLPRPLAGTIAILGAGRNLAWLAAPWLQARRVAYWGDIDTWGLAMLAGARGHLPHLQALLMDRATLEAHPDRAVAEPQPAPEPGPGALLAQELALDARLRGLARGRLEQEFLNPARVAQALTGWAA</sequence>
<reference evidence="3 4" key="1">
    <citation type="submission" date="2023-03" db="EMBL/GenBank/DDBJ databases">
        <title>Diaphorobacter basophil sp. nov., isolated from a sewage-treatment plant.</title>
        <authorList>
            <person name="Yang K."/>
        </authorList>
    </citation>
    <scope>NUCLEOTIDE SEQUENCE [LARGE SCALE GENOMIC DNA]</scope>
    <source>
        <strain evidence="3 4">Y-1</strain>
    </source>
</reference>
<dbReference type="InterPro" id="IPR024534">
    <property type="entry name" value="JetD_C"/>
</dbReference>
<dbReference type="Proteomes" id="UP001303211">
    <property type="component" value="Chromosome"/>
</dbReference>
<evidence type="ECO:0000259" key="2">
    <source>
        <dbReference type="Pfam" id="PF11795"/>
    </source>
</evidence>
<evidence type="ECO:0000313" key="3">
    <source>
        <dbReference type="EMBL" id="WOO31311.1"/>
    </source>
</evidence>
<feature type="domain" description="Wadjet protein JetD C-terminal" evidence="1">
    <location>
        <begin position="217"/>
        <end position="380"/>
    </location>
</feature>
<dbReference type="InterPro" id="IPR024537">
    <property type="entry name" value="DUF3322"/>
</dbReference>
<accession>A0ABZ0J113</accession>
<evidence type="ECO:0000259" key="1">
    <source>
        <dbReference type="Pfam" id="PF09983"/>
    </source>
</evidence>
<dbReference type="InterPro" id="IPR014544">
    <property type="entry name" value="UCP028408"/>
</dbReference>
<dbReference type="PIRSF" id="PIRSF028408">
    <property type="entry name" value="UCP028408"/>
    <property type="match status" value="1"/>
</dbReference>
<proteinExistence type="predicted"/>
<name>A0ABZ0J113_9BURK</name>
<organism evidence="3 4">
    <name type="scientific">Diaphorobacter limosus</name>
    <dbReference type="NCBI Taxonomy" id="3036128"/>
    <lineage>
        <taxon>Bacteria</taxon>
        <taxon>Pseudomonadati</taxon>
        <taxon>Pseudomonadota</taxon>
        <taxon>Betaproteobacteria</taxon>
        <taxon>Burkholderiales</taxon>
        <taxon>Comamonadaceae</taxon>
        <taxon>Diaphorobacter</taxon>
    </lineage>
</organism>
<dbReference type="Pfam" id="PF11795">
    <property type="entry name" value="DUF3322"/>
    <property type="match status" value="1"/>
</dbReference>
<dbReference type="RefSeq" id="WP_317700786.1">
    <property type="nucleotide sequence ID" value="NZ_CP136921.1"/>
</dbReference>
<feature type="domain" description="DUF3322" evidence="2">
    <location>
        <begin position="4"/>
        <end position="196"/>
    </location>
</feature>
<dbReference type="Pfam" id="PF09983">
    <property type="entry name" value="JetD_C"/>
    <property type="match status" value="1"/>
</dbReference>
<dbReference type="EMBL" id="CP136921">
    <property type="protein sequence ID" value="WOO31311.1"/>
    <property type="molecule type" value="Genomic_DNA"/>
</dbReference>
<protein>
    <submittedName>
        <fullName evidence="3">DUF2220 family protein</fullName>
    </submittedName>
</protein>
<evidence type="ECO:0000313" key="4">
    <source>
        <dbReference type="Proteomes" id="UP001303211"/>
    </source>
</evidence>